<protein>
    <submittedName>
        <fullName evidence="2">Phage portal protein, HK97 family</fullName>
    </submittedName>
</protein>
<dbReference type="InterPro" id="IPR006944">
    <property type="entry name" value="Phage/GTA_portal"/>
</dbReference>
<evidence type="ECO:0000256" key="1">
    <source>
        <dbReference type="SAM" id="MobiDB-lite"/>
    </source>
</evidence>
<accession>A0A1H0NAT4</accession>
<keyword evidence="3" id="KW-1185">Reference proteome</keyword>
<proteinExistence type="predicted"/>
<evidence type="ECO:0000313" key="2">
    <source>
        <dbReference type="EMBL" id="SDO89763.1"/>
    </source>
</evidence>
<sequence length="419" mass="46057">MVHPLDDGFAGLGGSGRLNSYSTKQDQLAANLGWCFAANSAIVDPTAAVELKLYKIKKDGDREEVKEHEILDLLDNPNNVHTGEQMRHLHFTYMNFVGESYIHMLDRGAADFVPAKGKLPLALEIFPAHLVQFKLGTTYTGSTVKYSGHEYPLPAFIRDLNPDPANPFFGRSIVKAGALAIDTDEQMKQWNRGVFDNGARPSLIFSTNDPLSDDAYNRWKQQFVDEHTGTENAHKPLLIEGGDAKPYMLSPTDLDFLASREFSMKEILSMWRLSPGMLGQVENVNRANLDAGIYMNGITNVVPRIRQFVRQLNVTLVKVYDPTLELDFVNPVPEDQDAKLKTVTESVGKIMTINEGRAKYGMGALPDGLGETLYMSNTNAPLASIADGTARPPLASPPVSAPPASDTPKKSHVGVKKTT</sequence>
<dbReference type="AlphaFoldDB" id="A0A1H0NAT4"/>
<reference evidence="2 3" key="1">
    <citation type="submission" date="2016-10" db="EMBL/GenBank/DDBJ databases">
        <authorList>
            <person name="de Groot N.N."/>
        </authorList>
    </citation>
    <scope>NUCLEOTIDE SEQUENCE [LARGE SCALE GENOMIC DNA]</scope>
    <source>
        <strain evidence="3">P4-7,KCTC 19426,CECT 7604</strain>
    </source>
</reference>
<dbReference type="STRING" id="1090615.SAMN04515671_2286"/>
<name>A0A1H0NAT4_9ACTN</name>
<evidence type="ECO:0000313" key="3">
    <source>
        <dbReference type="Proteomes" id="UP000198741"/>
    </source>
</evidence>
<dbReference type="Pfam" id="PF04860">
    <property type="entry name" value="Phage_portal"/>
    <property type="match status" value="1"/>
</dbReference>
<feature type="compositionally biased region" description="Basic residues" evidence="1">
    <location>
        <begin position="410"/>
        <end position="419"/>
    </location>
</feature>
<feature type="region of interest" description="Disordered" evidence="1">
    <location>
        <begin position="384"/>
        <end position="419"/>
    </location>
</feature>
<gene>
    <name evidence="2" type="ORF">SAMN04515671_2286</name>
</gene>
<dbReference type="Proteomes" id="UP000198741">
    <property type="component" value="Chromosome I"/>
</dbReference>
<dbReference type="EMBL" id="LT629710">
    <property type="protein sequence ID" value="SDO89763.1"/>
    <property type="molecule type" value="Genomic_DNA"/>
</dbReference>
<organism evidence="2 3">
    <name type="scientific">Nakamurella panacisegetis</name>
    <dbReference type="NCBI Taxonomy" id="1090615"/>
    <lineage>
        <taxon>Bacteria</taxon>
        <taxon>Bacillati</taxon>
        <taxon>Actinomycetota</taxon>
        <taxon>Actinomycetes</taxon>
        <taxon>Nakamurellales</taxon>
        <taxon>Nakamurellaceae</taxon>
        <taxon>Nakamurella</taxon>
    </lineage>
</organism>